<dbReference type="SUPFAM" id="SSF100934">
    <property type="entry name" value="Heat shock protein 70kD (HSP70), C-terminal subdomain"/>
    <property type="match status" value="1"/>
</dbReference>
<feature type="compositionally biased region" description="Basic and acidic residues" evidence="10">
    <location>
        <begin position="965"/>
        <end position="974"/>
    </location>
</feature>
<keyword evidence="13" id="KW-1185">Reference proteome</keyword>
<feature type="compositionally biased region" description="Low complexity" evidence="10">
    <location>
        <begin position="925"/>
        <end position="936"/>
    </location>
</feature>
<evidence type="ECO:0000256" key="11">
    <source>
        <dbReference type="SAM" id="SignalP"/>
    </source>
</evidence>
<dbReference type="Gene3D" id="3.30.30.30">
    <property type="match status" value="1"/>
</dbReference>
<dbReference type="Gene3D" id="3.30.420.40">
    <property type="match status" value="2"/>
</dbReference>
<feature type="region of interest" description="Disordered" evidence="10">
    <location>
        <begin position="592"/>
        <end position="656"/>
    </location>
</feature>
<keyword evidence="9" id="KW-0175">Coiled coil</keyword>
<name>A0A4S2MM71_OPIFE</name>
<sequence length="974" mass="108226">MCYSWLAALWMVSCLLVQGTDANAAMSIDLGSRFMKVAVVMPGLPMEVVLDSESMRKTPTSIGFRDKERLFGRAAVTLSTRSPELVYHAIPTLLGKTLDHPTVQLFRKRYPYHNMTYDESSGQIVFEHPGGTLLTVEELVAMLLEYARDIAENHAEKGTILRTAVLTVPPYYGQAERRSLIRAAELAGLEVIQLINTGPAVGLNFGVFRLKQFNATPQHYLFFDVGYTDTVATVVSYHVGKHHYDGVFGEDPIMTVLGVGYAPDLGTSTFITLLRDYLAGIFHQQKPNIKEDIFQNKRAMAKLKQEAERVFTMLSANNEVISQVESLFAGQDFYTKISRKELETVCAEAFEQLRQPFTDALQASNISLSAIQEIVLMGGGTRVPKVQSILMELGARSELGKGVNGDEAAVLGAVYQAAARTPGFKVVRLILRDYNPHAIAVDFERAPAAASGKGDKTVLNPESSNNTSPHARMVLFSRGSPYPLKRAITFNRHMNDLTFYVNYVDVPPKDSAYLGVTNLTVVTTNGVASVVERFKQAEMRGVKAHFMLDHSGLLILTGVDCVLHPLAETTTESAPKDESTLQKLGNKISGFFGGGSSAESEQTVPETGSNSTAEPQTNNTSSTNTTDTKPIGDITNNNTSTSSATKEVKTPVATKKPAPFTERVNFDLVHVDANAPTDDHRAAFKQKLNDFRLADQEKRDLERAMNELESTLFSTREKVQSEVYGSYSTTDELSALNQLLTTHSEWYDEQSIATPREKFEEKLSDIRKLLLPIELRVKEAEHRPKAVQGLNESLTETVNFLSVMRDTMTRLKTHADELTKNQTSSEGNATVENATKTMDNLPWPPVFTDSEQKTLEDLINNTQAWFDQSNEKLAATPLTERPPVLVTEFEEKQRQLKRELLYLNRKLIAWQGEMARLLKLYTEHQQQQQQTKPQTTDEAPKDTESSETPQPDSQETTAAPPPTTPKDESLHLEL</sequence>
<dbReference type="GO" id="GO:0034663">
    <property type="term" value="C:endoplasmic reticulum chaperone complex"/>
    <property type="evidence" value="ECO:0007669"/>
    <property type="project" value="TreeGrafter"/>
</dbReference>
<gene>
    <name evidence="12" type="ORF">CRM22_000375</name>
</gene>
<dbReference type="Gene3D" id="2.60.34.10">
    <property type="entry name" value="Substrate Binding Domain Of DNAk, Chain A, domain 1"/>
    <property type="match status" value="1"/>
</dbReference>
<evidence type="ECO:0000256" key="5">
    <source>
        <dbReference type="ARBA" id="ARBA00022824"/>
    </source>
</evidence>
<feature type="compositionally biased region" description="Polar residues" evidence="10">
    <location>
        <begin position="602"/>
        <end position="616"/>
    </location>
</feature>
<comment type="similarity">
    <text evidence="2">Belongs to the heat shock protein 70 family.</text>
</comment>
<dbReference type="SUPFAM" id="SSF53067">
    <property type="entry name" value="Actin-like ATPase domain"/>
    <property type="match status" value="2"/>
</dbReference>
<feature type="chain" id="PRO_5020698062" description="Hypoxia up-regulated protein 1" evidence="11">
    <location>
        <begin position="23"/>
        <end position="974"/>
    </location>
</feature>
<feature type="compositionally biased region" description="Low complexity" evidence="10">
    <location>
        <begin position="617"/>
        <end position="628"/>
    </location>
</feature>
<proteinExistence type="inferred from homology"/>
<dbReference type="Gene3D" id="1.20.1270.10">
    <property type="match status" value="1"/>
</dbReference>
<dbReference type="Pfam" id="PF00012">
    <property type="entry name" value="HSP70"/>
    <property type="match status" value="1"/>
</dbReference>
<dbReference type="EMBL" id="SJOL01000719">
    <property type="protein sequence ID" value="TGZ75417.1"/>
    <property type="molecule type" value="Genomic_DNA"/>
</dbReference>
<dbReference type="AlphaFoldDB" id="A0A4S2MM71"/>
<evidence type="ECO:0000256" key="3">
    <source>
        <dbReference type="ARBA" id="ARBA00022729"/>
    </source>
</evidence>
<dbReference type="PANTHER" id="PTHR45639">
    <property type="entry name" value="HSC70CB, ISOFORM G-RELATED"/>
    <property type="match status" value="1"/>
</dbReference>
<evidence type="ECO:0000313" key="12">
    <source>
        <dbReference type="EMBL" id="TGZ75417.1"/>
    </source>
</evidence>
<dbReference type="InterPro" id="IPR013126">
    <property type="entry name" value="Hsp_70_fam"/>
</dbReference>
<dbReference type="GO" id="GO:0030968">
    <property type="term" value="P:endoplasmic reticulum unfolded protein response"/>
    <property type="evidence" value="ECO:0007669"/>
    <property type="project" value="TreeGrafter"/>
</dbReference>
<evidence type="ECO:0000256" key="10">
    <source>
        <dbReference type="SAM" id="MobiDB-lite"/>
    </source>
</evidence>
<dbReference type="PRINTS" id="PR00301">
    <property type="entry name" value="HEATSHOCK70"/>
</dbReference>
<organism evidence="12 13">
    <name type="scientific">Opisthorchis felineus</name>
    <dbReference type="NCBI Taxonomy" id="147828"/>
    <lineage>
        <taxon>Eukaryota</taxon>
        <taxon>Metazoa</taxon>
        <taxon>Spiralia</taxon>
        <taxon>Lophotrochozoa</taxon>
        <taxon>Platyhelminthes</taxon>
        <taxon>Trematoda</taxon>
        <taxon>Digenea</taxon>
        <taxon>Opisthorchiida</taxon>
        <taxon>Opisthorchiata</taxon>
        <taxon>Opisthorchiidae</taxon>
        <taxon>Opisthorchis</taxon>
    </lineage>
</organism>
<keyword evidence="3 11" id="KW-0732">Signal</keyword>
<feature type="compositionally biased region" description="Polar residues" evidence="10">
    <location>
        <begin position="946"/>
        <end position="955"/>
    </location>
</feature>
<protein>
    <recommendedName>
        <fullName evidence="8">Hypoxia up-regulated protein 1</fullName>
    </recommendedName>
</protein>
<keyword evidence="4" id="KW-0547">Nucleotide-binding</keyword>
<evidence type="ECO:0000256" key="1">
    <source>
        <dbReference type="ARBA" id="ARBA00004319"/>
    </source>
</evidence>
<dbReference type="PANTHER" id="PTHR45639:SF3">
    <property type="entry name" value="HYPOXIA UP-REGULATED PROTEIN 1"/>
    <property type="match status" value="1"/>
</dbReference>
<comment type="subcellular location">
    <subcellularLocation>
        <location evidence="1">Endoplasmic reticulum lumen</location>
    </subcellularLocation>
</comment>
<dbReference type="GO" id="GO:0005788">
    <property type="term" value="C:endoplasmic reticulum lumen"/>
    <property type="evidence" value="ECO:0007669"/>
    <property type="project" value="UniProtKB-SubCell"/>
</dbReference>
<dbReference type="GO" id="GO:0005524">
    <property type="term" value="F:ATP binding"/>
    <property type="evidence" value="ECO:0007669"/>
    <property type="project" value="UniProtKB-KW"/>
</dbReference>
<evidence type="ECO:0000256" key="9">
    <source>
        <dbReference type="SAM" id="Coils"/>
    </source>
</evidence>
<dbReference type="InterPro" id="IPR029048">
    <property type="entry name" value="HSP70_C_sf"/>
</dbReference>
<dbReference type="CDD" id="cd10230">
    <property type="entry name" value="ASKHA_NBD_HSP70_HYOU1"/>
    <property type="match status" value="1"/>
</dbReference>
<comment type="caution">
    <text evidence="12">The sequence shown here is derived from an EMBL/GenBank/DDBJ whole genome shotgun (WGS) entry which is preliminary data.</text>
</comment>
<feature type="signal peptide" evidence="11">
    <location>
        <begin position="1"/>
        <end position="22"/>
    </location>
</feature>
<dbReference type="STRING" id="147828.A0A4S2MM71"/>
<dbReference type="PROSITE" id="PS01036">
    <property type="entry name" value="HSP70_3"/>
    <property type="match status" value="1"/>
</dbReference>
<dbReference type="OrthoDB" id="10262720at2759"/>
<dbReference type="InterPro" id="IPR029047">
    <property type="entry name" value="HSP70_peptide-bd_sf"/>
</dbReference>
<evidence type="ECO:0000256" key="7">
    <source>
        <dbReference type="ARBA" id="ARBA00023186"/>
    </source>
</evidence>
<dbReference type="InterPro" id="IPR043129">
    <property type="entry name" value="ATPase_NBD"/>
</dbReference>
<evidence type="ECO:0000256" key="6">
    <source>
        <dbReference type="ARBA" id="ARBA00022840"/>
    </source>
</evidence>
<evidence type="ECO:0000256" key="8">
    <source>
        <dbReference type="ARBA" id="ARBA00040503"/>
    </source>
</evidence>
<accession>A0A4S2MM71</accession>
<dbReference type="GO" id="GO:0140662">
    <property type="term" value="F:ATP-dependent protein folding chaperone"/>
    <property type="evidence" value="ECO:0007669"/>
    <property type="project" value="InterPro"/>
</dbReference>
<feature type="coiled-coil region" evidence="9">
    <location>
        <begin position="691"/>
        <end position="718"/>
    </location>
</feature>
<reference evidence="12 13" key="1">
    <citation type="journal article" date="2019" name="BMC Genomics">
        <title>New insights from Opisthorchis felineus genome: update on genomics of the epidemiologically important liver flukes.</title>
        <authorList>
            <person name="Ershov N.I."/>
            <person name="Mordvinov V.A."/>
            <person name="Prokhortchouk E.B."/>
            <person name="Pakharukova M.Y."/>
            <person name="Gunbin K.V."/>
            <person name="Ustyantsev K."/>
            <person name="Genaev M.A."/>
            <person name="Blinov A.G."/>
            <person name="Mazur A."/>
            <person name="Boulygina E."/>
            <person name="Tsygankova S."/>
            <person name="Khrameeva E."/>
            <person name="Chekanov N."/>
            <person name="Fan G."/>
            <person name="Xiao A."/>
            <person name="Zhang H."/>
            <person name="Xu X."/>
            <person name="Yang H."/>
            <person name="Solovyev V."/>
            <person name="Lee S.M."/>
            <person name="Liu X."/>
            <person name="Afonnikov D.A."/>
            <person name="Skryabin K.G."/>
        </authorList>
    </citation>
    <scope>NUCLEOTIDE SEQUENCE [LARGE SCALE GENOMIC DNA]</scope>
    <source>
        <strain evidence="12">AK-0245</strain>
        <tissue evidence="12">Whole organism</tissue>
    </source>
</reference>
<feature type="region of interest" description="Disordered" evidence="10">
    <location>
        <begin position="924"/>
        <end position="974"/>
    </location>
</feature>
<keyword evidence="5" id="KW-0256">Endoplasmic reticulum</keyword>
<evidence type="ECO:0000256" key="4">
    <source>
        <dbReference type="ARBA" id="ARBA00022741"/>
    </source>
</evidence>
<dbReference type="InterPro" id="IPR018181">
    <property type="entry name" value="Heat_shock_70_CS"/>
</dbReference>
<evidence type="ECO:0000313" key="13">
    <source>
        <dbReference type="Proteomes" id="UP000308267"/>
    </source>
</evidence>
<dbReference type="Proteomes" id="UP000308267">
    <property type="component" value="Unassembled WGS sequence"/>
</dbReference>
<evidence type="ECO:0000256" key="2">
    <source>
        <dbReference type="ARBA" id="ARBA00007381"/>
    </source>
</evidence>
<keyword evidence="7" id="KW-0143">Chaperone</keyword>
<keyword evidence="6" id="KW-0067">ATP-binding</keyword>
<dbReference type="Gene3D" id="3.90.640.10">
    <property type="entry name" value="Actin, Chain A, domain 4"/>
    <property type="match status" value="1"/>
</dbReference>